<dbReference type="PANTHER" id="PTHR42928">
    <property type="entry name" value="TRICARBOXYLATE-BINDING PROTEIN"/>
    <property type="match status" value="1"/>
</dbReference>
<dbReference type="Gene3D" id="3.40.190.10">
    <property type="entry name" value="Periplasmic binding protein-like II"/>
    <property type="match status" value="1"/>
</dbReference>
<dbReference type="EMBL" id="AP026973">
    <property type="protein sequence ID" value="BDT77355.1"/>
    <property type="molecule type" value="Genomic_DNA"/>
</dbReference>
<evidence type="ECO:0008006" key="4">
    <source>
        <dbReference type="Google" id="ProtNLM"/>
    </source>
</evidence>
<dbReference type="InterPro" id="IPR005064">
    <property type="entry name" value="BUG"/>
</dbReference>
<dbReference type="Proteomes" id="UP001211097">
    <property type="component" value="Chromosome"/>
</dbReference>
<reference evidence="3" key="1">
    <citation type="submission" date="2022-11" db="EMBL/GenBank/DDBJ databases">
        <title>Complete Genome Sequences of three Polynucleobacter sp. Subcluster PnecC Strains KF022, KF023, and KF032 Isolated from a Shallow Eutrophic Lake in Japan.</title>
        <authorList>
            <person name="Ogata Y."/>
            <person name="Watanabe K."/>
            <person name="Takemine S."/>
            <person name="Shindo C."/>
            <person name="Kurokawa R."/>
            <person name="Suda W."/>
        </authorList>
    </citation>
    <scope>NUCLEOTIDE SEQUENCE</scope>
    <source>
        <strain evidence="3">KF023</strain>
    </source>
</reference>
<evidence type="ECO:0000313" key="3">
    <source>
        <dbReference type="EMBL" id="BDT77355.1"/>
    </source>
</evidence>
<dbReference type="KEGG" id="pyt:PKF023_11580"/>
<proteinExistence type="inferred from homology"/>
<evidence type="ECO:0000256" key="1">
    <source>
        <dbReference type="ARBA" id="ARBA00006987"/>
    </source>
</evidence>
<comment type="similarity">
    <text evidence="1">Belongs to the UPF0065 (bug) family.</text>
</comment>
<accession>A0A9C7FAJ2</accession>
<feature type="signal peptide" evidence="2">
    <location>
        <begin position="1"/>
        <end position="25"/>
    </location>
</feature>
<protein>
    <recommendedName>
        <fullName evidence="4">Tripartite-type tricarboxylate transporter, receptor component TctC</fullName>
    </recommendedName>
</protein>
<name>A0A9C7FAJ2_9BURK</name>
<organism evidence="3">
    <name type="scientific">Polynucleobacter yangtzensis</name>
    <dbReference type="NCBI Taxonomy" id="1743159"/>
    <lineage>
        <taxon>Bacteria</taxon>
        <taxon>Pseudomonadati</taxon>
        <taxon>Pseudomonadota</taxon>
        <taxon>Betaproteobacteria</taxon>
        <taxon>Burkholderiales</taxon>
        <taxon>Burkholderiaceae</taxon>
        <taxon>Polynucleobacter</taxon>
    </lineage>
</organism>
<dbReference type="PIRSF" id="PIRSF017082">
    <property type="entry name" value="YflP"/>
    <property type="match status" value="1"/>
</dbReference>
<dbReference type="RefSeq" id="WP_281741711.1">
    <property type="nucleotide sequence ID" value="NZ_AP026973.1"/>
</dbReference>
<dbReference type="PANTHER" id="PTHR42928:SF5">
    <property type="entry name" value="BLR1237 PROTEIN"/>
    <property type="match status" value="1"/>
</dbReference>
<feature type="chain" id="PRO_5038757740" description="Tripartite-type tricarboxylate transporter, receptor component TctC" evidence="2">
    <location>
        <begin position="26"/>
        <end position="328"/>
    </location>
</feature>
<dbReference type="Pfam" id="PF03401">
    <property type="entry name" value="TctC"/>
    <property type="match status" value="1"/>
</dbReference>
<gene>
    <name evidence="3" type="ORF">PKF023_11580</name>
</gene>
<sequence>MSKSIFRIAAISLCALGVSISAAKAADFPGDRPITLVVPFSAGGPTDKVARELALAMGKQLKGQVIVDNSPGAGGTIAAKRVINSKNDGYTLLIHHIGMSTAPALYKNLGFDPMNDYEYVGQVADVPMILVGNKDLPPKNYQELLPYMKANVSKIAYANAGVGSASHLCGLLFMSRIQLDLTTVPYKGTAPALTDLIGGQVQLMCDQTTNLSGQLATNAVKPYGSTTMQRIKAFDKIPTLNEQGLKNFEVKVWHGVYAPKGTPKAEMDKLAKALQGAIQDPLYKQHMAELGVEIPSQANASPEGLKKHLKAQIDLWTPIIKSAGIYAD</sequence>
<dbReference type="AlphaFoldDB" id="A0A9C7FAJ2"/>
<dbReference type="InterPro" id="IPR042100">
    <property type="entry name" value="Bug_dom1"/>
</dbReference>
<keyword evidence="2" id="KW-0732">Signal</keyword>
<dbReference type="Gene3D" id="3.40.190.150">
    <property type="entry name" value="Bordetella uptake gene, domain 1"/>
    <property type="match status" value="1"/>
</dbReference>
<evidence type="ECO:0000256" key="2">
    <source>
        <dbReference type="SAM" id="SignalP"/>
    </source>
</evidence>
<dbReference type="SUPFAM" id="SSF53850">
    <property type="entry name" value="Periplasmic binding protein-like II"/>
    <property type="match status" value="1"/>
</dbReference>